<dbReference type="InterPro" id="IPR039437">
    <property type="entry name" value="FrzH/put_lumazine-bd"/>
</dbReference>
<name>A0A5J6QD92_9GAMM</name>
<proteinExistence type="predicted"/>
<feature type="compositionally biased region" description="Low complexity" evidence="1">
    <location>
        <begin position="46"/>
        <end position="55"/>
    </location>
</feature>
<organism evidence="2 3">
    <name type="scientific">Metapseudomonas lalkuanensis</name>
    <dbReference type="NCBI Taxonomy" id="2604832"/>
    <lineage>
        <taxon>Bacteria</taxon>
        <taxon>Pseudomonadati</taxon>
        <taxon>Pseudomonadota</taxon>
        <taxon>Gammaproteobacteria</taxon>
        <taxon>Pseudomonadales</taxon>
        <taxon>Pseudomonadaceae</taxon>
        <taxon>Metapseudomonas</taxon>
    </lineage>
</organism>
<protein>
    <submittedName>
        <fullName evidence="2">Nuclear transport factor 2 family protein</fullName>
    </submittedName>
</protein>
<feature type="compositionally biased region" description="Low complexity" evidence="1">
    <location>
        <begin position="62"/>
        <end position="80"/>
    </location>
</feature>
<dbReference type="KEGG" id="plal:FXN65_00910"/>
<evidence type="ECO:0000313" key="3">
    <source>
        <dbReference type="Proteomes" id="UP000327179"/>
    </source>
</evidence>
<dbReference type="Pfam" id="PF12893">
    <property type="entry name" value="Lumazine_bd_2"/>
    <property type="match status" value="1"/>
</dbReference>
<gene>
    <name evidence="2" type="ORF">FXN65_00910</name>
</gene>
<dbReference type="InterPro" id="IPR032710">
    <property type="entry name" value="NTF2-like_dom_sf"/>
</dbReference>
<evidence type="ECO:0000313" key="2">
    <source>
        <dbReference type="EMBL" id="QEY60664.1"/>
    </source>
</evidence>
<dbReference type="EMBL" id="CP043311">
    <property type="protein sequence ID" value="QEY60664.1"/>
    <property type="molecule type" value="Genomic_DNA"/>
</dbReference>
<dbReference type="RefSeq" id="WP_151131218.1">
    <property type="nucleotide sequence ID" value="NZ_CP043311.1"/>
</dbReference>
<sequence>MTGDETDRDAIRQVVRDYVDGMLFADENRLRSAFHPDCRISPTPPALRRTTAAGGHARRHWPPAGATARRAGRSPAGAAG</sequence>
<dbReference type="Gene3D" id="3.10.450.50">
    <property type="match status" value="1"/>
</dbReference>
<reference evidence="2 3" key="1">
    <citation type="submission" date="2019-08" db="EMBL/GenBank/DDBJ databases">
        <title>Whole-genome Sequencing of e-waste polymer degrading bacterium Pseudomonas sp. strain PE08.</title>
        <authorList>
            <person name="Kirdat K."/>
            <person name="Debbarma P."/>
            <person name="Narawade N."/>
            <person name="Suyal D."/>
            <person name="Thorat V."/>
            <person name="Shouche Y."/>
            <person name="Goel R."/>
            <person name="Yadav A."/>
        </authorList>
    </citation>
    <scope>NUCLEOTIDE SEQUENCE [LARGE SCALE GENOMIC DNA]</scope>
    <source>
        <strain evidence="2 3">PE08</strain>
    </source>
</reference>
<dbReference type="SUPFAM" id="SSF54427">
    <property type="entry name" value="NTF2-like"/>
    <property type="match status" value="1"/>
</dbReference>
<dbReference type="AlphaFoldDB" id="A0A5J6QD92"/>
<keyword evidence="3" id="KW-1185">Reference proteome</keyword>
<feature type="region of interest" description="Disordered" evidence="1">
    <location>
        <begin position="36"/>
        <end position="80"/>
    </location>
</feature>
<accession>A0A5J6QD92</accession>
<evidence type="ECO:0000256" key="1">
    <source>
        <dbReference type="SAM" id="MobiDB-lite"/>
    </source>
</evidence>
<dbReference type="Proteomes" id="UP000327179">
    <property type="component" value="Chromosome"/>
</dbReference>